<evidence type="ECO:0000256" key="10">
    <source>
        <dbReference type="PROSITE-ProRule" id="PRU00108"/>
    </source>
</evidence>
<feature type="compositionally biased region" description="Polar residues" evidence="12">
    <location>
        <begin position="13"/>
        <end position="22"/>
    </location>
</feature>
<dbReference type="PANTHER" id="PTHR45946:SF1">
    <property type="entry name" value="HOMEOBOX PROTEIN HOX-D1"/>
    <property type="match status" value="1"/>
</dbReference>
<evidence type="ECO:0000256" key="6">
    <source>
        <dbReference type="ARBA" id="ARBA00023163"/>
    </source>
</evidence>
<evidence type="ECO:0000313" key="15">
    <source>
        <dbReference type="Ensembl" id="ENSACIP00000016686.1"/>
    </source>
</evidence>
<evidence type="ECO:0000256" key="3">
    <source>
        <dbReference type="ARBA" id="ARBA00023015"/>
    </source>
</evidence>
<dbReference type="PROSITE" id="PS00027">
    <property type="entry name" value="HOMEOBOX_1"/>
    <property type="match status" value="1"/>
</dbReference>
<keyword evidence="3" id="KW-0805">Transcription regulation</keyword>
<dbReference type="PROSITE" id="PS50071">
    <property type="entry name" value="HOMEOBOX_2"/>
    <property type="match status" value="1"/>
</dbReference>
<evidence type="ECO:0000256" key="9">
    <source>
        <dbReference type="ARBA" id="ARBA00040128"/>
    </source>
</evidence>
<comment type="similarity">
    <text evidence="8">Belongs to the Antp homeobox family. Labial subfamily.</text>
</comment>
<keyword evidence="13" id="KW-0812">Transmembrane</keyword>
<protein>
    <recommendedName>
        <fullName evidence="9">Homeobox protein Hox-D1</fullName>
    </recommendedName>
</protein>
<organism evidence="15 16">
    <name type="scientific">Amphilophus citrinellus</name>
    <name type="common">Midas cichlid</name>
    <name type="synonym">Cichlasoma citrinellum</name>
    <dbReference type="NCBI Taxonomy" id="61819"/>
    <lineage>
        <taxon>Eukaryota</taxon>
        <taxon>Metazoa</taxon>
        <taxon>Chordata</taxon>
        <taxon>Craniata</taxon>
        <taxon>Vertebrata</taxon>
        <taxon>Euteleostomi</taxon>
        <taxon>Actinopterygii</taxon>
        <taxon>Neopterygii</taxon>
        <taxon>Teleostei</taxon>
        <taxon>Neoteleostei</taxon>
        <taxon>Acanthomorphata</taxon>
        <taxon>Ovalentaria</taxon>
        <taxon>Cichlomorphae</taxon>
        <taxon>Cichliformes</taxon>
        <taxon>Cichlidae</taxon>
        <taxon>New World cichlids</taxon>
        <taxon>Cichlasomatinae</taxon>
        <taxon>Heroini</taxon>
        <taxon>Amphilophus</taxon>
    </lineage>
</organism>
<dbReference type="PRINTS" id="PR00024">
    <property type="entry name" value="HOMEOBOX"/>
</dbReference>
<evidence type="ECO:0000313" key="16">
    <source>
        <dbReference type="Proteomes" id="UP000261340"/>
    </source>
</evidence>
<evidence type="ECO:0000256" key="13">
    <source>
        <dbReference type="SAM" id="Phobius"/>
    </source>
</evidence>
<keyword evidence="7 10" id="KW-0539">Nucleus</keyword>
<evidence type="ECO:0000256" key="2">
    <source>
        <dbReference type="ARBA" id="ARBA00022473"/>
    </source>
</evidence>
<keyword evidence="5 10" id="KW-0371">Homeobox</keyword>
<evidence type="ECO:0000256" key="8">
    <source>
        <dbReference type="ARBA" id="ARBA00029448"/>
    </source>
</evidence>
<keyword evidence="6" id="KW-0804">Transcription</keyword>
<evidence type="ECO:0000256" key="4">
    <source>
        <dbReference type="ARBA" id="ARBA00023125"/>
    </source>
</evidence>
<feature type="DNA-binding region" description="Homeobox" evidence="10">
    <location>
        <begin position="16"/>
        <end position="75"/>
    </location>
</feature>
<comment type="subcellular location">
    <subcellularLocation>
        <location evidence="1 10 11">Nucleus</location>
    </subcellularLocation>
</comment>
<dbReference type="GO" id="GO:0000981">
    <property type="term" value="F:DNA-binding transcription factor activity, RNA polymerase II-specific"/>
    <property type="evidence" value="ECO:0007669"/>
    <property type="project" value="InterPro"/>
</dbReference>
<feature type="domain" description="Homeobox" evidence="14">
    <location>
        <begin position="14"/>
        <end position="74"/>
    </location>
</feature>
<dbReference type="CDD" id="cd00086">
    <property type="entry name" value="homeodomain"/>
    <property type="match status" value="1"/>
</dbReference>
<dbReference type="InterPro" id="IPR017970">
    <property type="entry name" value="Homeobox_CS"/>
</dbReference>
<keyword evidence="13" id="KW-1133">Transmembrane helix</keyword>
<keyword evidence="4 10" id="KW-0238">DNA-binding</keyword>
<dbReference type="Proteomes" id="UP000261340">
    <property type="component" value="Unplaced"/>
</dbReference>
<dbReference type="InterPro" id="IPR020479">
    <property type="entry name" value="HD_metazoa"/>
</dbReference>
<proteinExistence type="inferred from homology"/>
<evidence type="ECO:0000256" key="11">
    <source>
        <dbReference type="RuleBase" id="RU000682"/>
    </source>
</evidence>
<dbReference type="Pfam" id="PF00046">
    <property type="entry name" value="Homeodomain"/>
    <property type="match status" value="1"/>
</dbReference>
<dbReference type="Ensembl" id="ENSACIT00000017135.1">
    <property type="protein sequence ID" value="ENSACIP00000016686.1"/>
    <property type="gene ID" value="ENSACIG00000012981.1"/>
</dbReference>
<sequence length="144" mass="16691">MRAGNRICADGHPTSNGPPRTSYSTKQLTELEKEFHFNKYLTRARRVEVAGALQLSETQVKVWFQNRRMKQKKLQRDGLLSDPRPAQELHRALQGKPTNVLIGGCIIFNQASPLFAYNDGYILIKLFIMIFYSIEFRKLFYQIP</sequence>
<dbReference type="Gene3D" id="1.10.10.60">
    <property type="entry name" value="Homeodomain-like"/>
    <property type="match status" value="1"/>
</dbReference>
<dbReference type="PANTHER" id="PTHR45946">
    <property type="entry name" value="HOMEOBOX PROTEIN ROUGH-RELATED"/>
    <property type="match status" value="1"/>
</dbReference>
<evidence type="ECO:0000256" key="5">
    <source>
        <dbReference type="ARBA" id="ARBA00023155"/>
    </source>
</evidence>
<feature type="transmembrane region" description="Helical" evidence="13">
    <location>
        <begin position="114"/>
        <end position="134"/>
    </location>
</feature>
<dbReference type="InterPro" id="IPR009057">
    <property type="entry name" value="Homeodomain-like_sf"/>
</dbReference>
<dbReference type="InterPro" id="IPR046327">
    <property type="entry name" value="HXA1/B1/D1"/>
</dbReference>
<reference evidence="15" key="1">
    <citation type="submission" date="2025-08" db="UniProtKB">
        <authorList>
            <consortium name="Ensembl"/>
        </authorList>
    </citation>
    <scope>IDENTIFICATION</scope>
</reference>
<reference evidence="15" key="2">
    <citation type="submission" date="2025-09" db="UniProtKB">
        <authorList>
            <consortium name="Ensembl"/>
        </authorList>
    </citation>
    <scope>IDENTIFICATION</scope>
</reference>
<dbReference type="AlphaFoldDB" id="A0A3Q0S140"/>
<dbReference type="InterPro" id="IPR001356">
    <property type="entry name" value="HD"/>
</dbReference>
<dbReference type="GO" id="GO:0000978">
    <property type="term" value="F:RNA polymerase II cis-regulatory region sequence-specific DNA binding"/>
    <property type="evidence" value="ECO:0007669"/>
    <property type="project" value="TreeGrafter"/>
</dbReference>
<dbReference type="GeneTree" id="ENSGT00940000159503"/>
<feature type="region of interest" description="Disordered" evidence="12">
    <location>
        <begin position="1"/>
        <end position="22"/>
    </location>
</feature>
<keyword evidence="16" id="KW-1185">Reference proteome</keyword>
<accession>A0A3Q0S140</accession>
<evidence type="ECO:0000256" key="7">
    <source>
        <dbReference type="ARBA" id="ARBA00023242"/>
    </source>
</evidence>
<name>A0A3Q0S140_AMPCI</name>
<evidence type="ECO:0000256" key="1">
    <source>
        <dbReference type="ARBA" id="ARBA00004123"/>
    </source>
</evidence>
<dbReference type="GO" id="GO:0005634">
    <property type="term" value="C:nucleus"/>
    <property type="evidence" value="ECO:0007669"/>
    <property type="project" value="UniProtKB-SubCell"/>
</dbReference>
<keyword evidence="2" id="KW-0217">Developmental protein</keyword>
<dbReference type="SMART" id="SM00389">
    <property type="entry name" value="HOX"/>
    <property type="match status" value="1"/>
</dbReference>
<dbReference type="SUPFAM" id="SSF46689">
    <property type="entry name" value="Homeodomain-like"/>
    <property type="match status" value="1"/>
</dbReference>
<keyword evidence="13" id="KW-0472">Membrane</keyword>
<evidence type="ECO:0000259" key="14">
    <source>
        <dbReference type="PROSITE" id="PS50071"/>
    </source>
</evidence>
<evidence type="ECO:0000256" key="12">
    <source>
        <dbReference type="SAM" id="MobiDB-lite"/>
    </source>
</evidence>